<accession>A0A2D0NC52</accession>
<gene>
    <name evidence="3" type="ORF">CRP01_17670</name>
</gene>
<feature type="transmembrane region" description="Helical" evidence="1">
    <location>
        <begin position="378"/>
        <end position="401"/>
    </location>
</feature>
<feature type="transmembrane region" description="Helical" evidence="1">
    <location>
        <begin position="324"/>
        <end position="342"/>
    </location>
</feature>
<evidence type="ECO:0000259" key="2">
    <source>
        <dbReference type="Pfam" id="PF00535"/>
    </source>
</evidence>
<comment type="caution">
    <text evidence="3">The sequence shown here is derived from an EMBL/GenBank/DDBJ whole genome shotgun (WGS) entry which is preliminary data.</text>
</comment>
<dbReference type="GO" id="GO:0016740">
    <property type="term" value="F:transferase activity"/>
    <property type="evidence" value="ECO:0007669"/>
    <property type="project" value="UniProtKB-KW"/>
</dbReference>
<keyword evidence="3" id="KW-0808">Transferase</keyword>
<reference evidence="3 4" key="1">
    <citation type="submission" date="2017-10" db="EMBL/GenBank/DDBJ databases">
        <title>The draft genome sequence of Lewinella nigricans NBRC 102662.</title>
        <authorList>
            <person name="Wang K."/>
        </authorList>
    </citation>
    <scope>NUCLEOTIDE SEQUENCE [LARGE SCALE GENOMIC DNA]</scope>
    <source>
        <strain evidence="3 4">NBRC 102662</strain>
    </source>
</reference>
<keyword evidence="1" id="KW-1133">Transmembrane helix</keyword>
<feature type="transmembrane region" description="Helical" evidence="1">
    <location>
        <begin position="546"/>
        <end position="565"/>
    </location>
</feature>
<protein>
    <submittedName>
        <fullName evidence="3">Glycosyl transferase family 2</fullName>
    </submittedName>
</protein>
<dbReference type="RefSeq" id="WP_099151395.1">
    <property type="nucleotide sequence ID" value="NZ_PDUD01000022.1"/>
</dbReference>
<feature type="transmembrane region" description="Helical" evidence="1">
    <location>
        <begin position="287"/>
        <end position="304"/>
    </location>
</feature>
<dbReference type="SUPFAM" id="SSF53448">
    <property type="entry name" value="Nucleotide-diphospho-sugar transferases"/>
    <property type="match status" value="1"/>
</dbReference>
<dbReference type="AlphaFoldDB" id="A0A2D0NC52"/>
<keyword evidence="1" id="KW-0812">Transmembrane</keyword>
<feature type="domain" description="Glycosyltransferase 2-like" evidence="2">
    <location>
        <begin position="4"/>
        <end position="189"/>
    </location>
</feature>
<proteinExistence type="predicted"/>
<evidence type="ECO:0000313" key="3">
    <source>
        <dbReference type="EMBL" id="PHN05343.1"/>
    </source>
</evidence>
<dbReference type="EMBL" id="PDUD01000022">
    <property type="protein sequence ID" value="PHN05343.1"/>
    <property type="molecule type" value="Genomic_DNA"/>
</dbReference>
<dbReference type="Proteomes" id="UP000223913">
    <property type="component" value="Unassembled WGS sequence"/>
</dbReference>
<dbReference type="Pfam" id="PF00535">
    <property type="entry name" value="Glycos_transf_2"/>
    <property type="match status" value="1"/>
</dbReference>
<dbReference type="InterPro" id="IPR001173">
    <property type="entry name" value="Glyco_trans_2-like"/>
</dbReference>
<dbReference type="PANTHER" id="PTHR43179">
    <property type="entry name" value="RHAMNOSYLTRANSFERASE WBBL"/>
    <property type="match status" value="1"/>
</dbReference>
<organism evidence="3 4">
    <name type="scientific">Flavilitoribacter nigricans (strain ATCC 23147 / DSM 23189 / NBRC 102662 / NCIMB 1420 / SS-2)</name>
    <name type="common">Lewinella nigricans</name>
    <dbReference type="NCBI Taxonomy" id="1122177"/>
    <lineage>
        <taxon>Bacteria</taxon>
        <taxon>Pseudomonadati</taxon>
        <taxon>Bacteroidota</taxon>
        <taxon>Saprospiria</taxon>
        <taxon>Saprospirales</taxon>
        <taxon>Lewinellaceae</taxon>
        <taxon>Flavilitoribacter</taxon>
    </lineage>
</organism>
<feature type="transmembrane region" description="Helical" evidence="1">
    <location>
        <begin position="260"/>
        <end position="280"/>
    </location>
</feature>
<sequence length="653" mass="74366">MKLSVIIVNYNVRHFLEQALLSVRNASHGLEVEVWVVDNNSVDDSVAMVQAKFPEVRLIVNQDNPGFAVANNQAIRRSTGTYVLLLNPDTVVEEDTFSKCITFMDAHPDAGGLGVHMIDGAGKFLPESKRGFPTPWVAFCKTFGLSRLFPRSAFFNRYHLGYLDEMETHPVDVLSGAFLFMRRSVLDKIGLLDEAFFMYGEDIDLSYRIVQAGYRNYYFPETTIIHYKGESTKKGSLNYVRTFYKAMIIFARKHFRGRGASGFIFMLQAAIYFRAALSLLSSFFKRIYLPLFDAVLIFTGLLFLKDFWAAYHFQDPGYYDRSVVYFNFPLYTLTWLAGIFFSGGYDRTARLRQIIRGVLFGTVILAAIYGFLEMSYRSSRALILLGTAWALVATVGLRLLLHFLRFGNFRMDRQSAPRLVIVGSAAESKRVQDVLQQIGVQKNFIGTVAPAEEANEDAFFLSNQYQLNEVAEVYKVDEIIFCSKDIPAERIMYWMSRLGPRIAYKTIPEESLSIIGSNSRNSVGELYTVDIYFAIDQPANRRNKRLLDIGLSGLLLVFSPLLWLISYRSAGKLFPQIWSVLRGHSTWVGYAGEDQDAPLPQLKPGIFSPKDGLPAFPLNQQTIRRLNFLYAKDYHLGTDLEIIRKALFRTKRD</sequence>
<dbReference type="OrthoDB" id="9771846at2"/>
<feature type="transmembrane region" description="Helical" evidence="1">
    <location>
        <begin position="354"/>
        <end position="372"/>
    </location>
</feature>
<name>A0A2D0NC52_FLAN2</name>
<keyword evidence="1" id="KW-0472">Membrane</keyword>
<evidence type="ECO:0000256" key="1">
    <source>
        <dbReference type="SAM" id="Phobius"/>
    </source>
</evidence>
<dbReference type="CDD" id="cd04186">
    <property type="entry name" value="GT_2_like_c"/>
    <property type="match status" value="1"/>
</dbReference>
<dbReference type="Gene3D" id="3.90.550.10">
    <property type="entry name" value="Spore Coat Polysaccharide Biosynthesis Protein SpsA, Chain A"/>
    <property type="match status" value="1"/>
</dbReference>
<keyword evidence="4" id="KW-1185">Reference proteome</keyword>
<evidence type="ECO:0000313" key="4">
    <source>
        <dbReference type="Proteomes" id="UP000223913"/>
    </source>
</evidence>
<dbReference type="PANTHER" id="PTHR43179:SF7">
    <property type="entry name" value="RHAMNOSYLTRANSFERASE WBBL"/>
    <property type="match status" value="1"/>
</dbReference>
<dbReference type="InterPro" id="IPR029044">
    <property type="entry name" value="Nucleotide-diphossugar_trans"/>
</dbReference>